<dbReference type="InterPro" id="IPR035082">
    <property type="entry name" value="Nrap_D1"/>
</dbReference>
<evidence type="ECO:0000256" key="4">
    <source>
        <dbReference type="ARBA" id="ARBA00016437"/>
    </source>
</evidence>
<dbReference type="Pfam" id="PF03813">
    <property type="entry name" value="Nrap"/>
    <property type="match status" value="1"/>
</dbReference>
<protein>
    <recommendedName>
        <fullName evidence="4 10">Nucleolar protein 6</fullName>
    </recommendedName>
</protein>
<evidence type="ECO:0000259" key="15">
    <source>
        <dbReference type="Pfam" id="PF17407"/>
    </source>
</evidence>
<dbReference type="Pfam" id="PF17403">
    <property type="entry name" value="Nrap_D2"/>
    <property type="match status" value="1"/>
</dbReference>
<proteinExistence type="inferred from homology"/>
<name>A0A131ZUM4_SARSC</name>
<gene>
    <name evidence="16" type="ORF">QR98_0008380</name>
</gene>
<dbReference type="Pfam" id="PF17407">
    <property type="entry name" value="Nrap_D6"/>
    <property type="match status" value="1"/>
</dbReference>
<evidence type="ECO:0000256" key="2">
    <source>
        <dbReference type="ARBA" id="ARBA00004604"/>
    </source>
</evidence>
<evidence type="ECO:0000256" key="6">
    <source>
        <dbReference type="ARBA" id="ARBA00022884"/>
    </source>
</evidence>
<dbReference type="AlphaFoldDB" id="A0A131ZUM4"/>
<evidence type="ECO:0000259" key="14">
    <source>
        <dbReference type="Pfam" id="PF17406"/>
    </source>
</evidence>
<dbReference type="GO" id="GO:0006364">
    <property type="term" value="P:rRNA processing"/>
    <property type="evidence" value="ECO:0007669"/>
    <property type="project" value="TreeGrafter"/>
</dbReference>
<evidence type="ECO:0000259" key="13">
    <source>
        <dbReference type="Pfam" id="PF17404"/>
    </source>
</evidence>
<keyword evidence="6 10" id="KW-0694">RNA-binding</keyword>
<dbReference type="VEuPathDB" id="VectorBase:SSCA003815"/>
<feature type="domain" description="Nrap protein" evidence="12">
    <location>
        <begin position="233"/>
        <end position="364"/>
    </location>
</feature>
<evidence type="ECO:0000256" key="7">
    <source>
        <dbReference type="ARBA" id="ARBA00023242"/>
    </source>
</evidence>
<sequence>MDINDEVCKLIQRRSLASKLKTKINEWIELLRSKLEHIDEIAIKTDENLSSFLDHARLPIDDRIFNPSGSFQFKRPSLYTIGSLAIDCLVKKNSFFEIDLALVIPKTCFIKKDHQDFKYHSKKAFYLAYLAQHLSVHKDLIATIQFRYHNKNYLKPIIYIKPYGNLGFACRFNLFLTVEEGKSFVFKNLNPCKSNLSDSTHSTPYYNFDLLFDLNLVNFSKHLSEFFRDLPNVRDALMLIRLWLDVRQLRDQFSHIITAFVFHLVKTRMIDPHRTTIQIFEAILNQIVSSDWKSEVLIFSLTSEEVEEQDDLSKTNDDFIINFIEKNSKMNLGNGLWFGSYERLKIDSEITLKLINNRKLEIFTTQIDSDSYYDFIMKISIDHLNTELICKNHIYVESGFDLIKSTCFEISKLCKQAAGNRLQLIEFEPTKLNDEDSGWSINSKPKLLASDALTFRLLITDQFLSSVTKGPIANLPEAESFRQFWGSKCETRRFQDGDIREAVLWDGENALKKRKIITDLLFHVLNTKLNLKNTSISINFNCLDDLLKLNNLKFNDPQFHYGTGEEIFHKINRSLIALTKHLHNLEISTFTVTNVSSVDSVSRGTEIEQNLGLIIFHIDILFSLIYFTSSHLSCFIRLLDFIVNFDFVANPIIINFNNKLTSERVSNLRESFANNRSKWPFMTIISSYDRKPSYHTINSPDAKIVLHLKKLAGHSLQQMREALQSFHQPEIKKIFRAHKEIFDVLIRLSSKHLLTKHQSIDFPENIRINFTLHSETDQHTMPITDYNPSLIYFSKLRVAYKNIALFFYDEFGGLEIGVLIRPETLQERPFKYSTIEASKLSGSAYSSYSDSIVLNLQALCEDFRIIGGALVDTIVINHSKLANLKN</sequence>
<dbReference type="GO" id="GO:0006409">
    <property type="term" value="P:tRNA export from nucleus"/>
    <property type="evidence" value="ECO:0007669"/>
    <property type="project" value="TreeGrafter"/>
</dbReference>
<comment type="similarity">
    <text evidence="3 10">Belongs to the NRAP family.</text>
</comment>
<dbReference type="GO" id="GO:0032545">
    <property type="term" value="C:CURI complex"/>
    <property type="evidence" value="ECO:0007669"/>
    <property type="project" value="TreeGrafter"/>
</dbReference>
<evidence type="ECO:0000313" key="16">
    <source>
        <dbReference type="EMBL" id="KPM02424.1"/>
    </source>
</evidence>
<accession>A0A131ZUM4</accession>
<dbReference type="Proteomes" id="UP000616769">
    <property type="component" value="Unassembled WGS sequence"/>
</dbReference>
<dbReference type="OrthoDB" id="10251401at2759"/>
<dbReference type="GO" id="GO:0003723">
    <property type="term" value="F:RNA binding"/>
    <property type="evidence" value="ECO:0007669"/>
    <property type="project" value="UniProtKB-KW"/>
</dbReference>
<evidence type="ECO:0000256" key="1">
    <source>
        <dbReference type="ARBA" id="ARBA00004286"/>
    </source>
</evidence>
<dbReference type="InterPro" id="IPR035367">
    <property type="entry name" value="Nrap_D2"/>
</dbReference>
<dbReference type="PANTHER" id="PTHR17972">
    <property type="entry name" value="NUCLEOLAR RNA-ASSOCIATED PROTEIN"/>
    <property type="match status" value="1"/>
</dbReference>
<evidence type="ECO:0000256" key="3">
    <source>
        <dbReference type="ARBA" id="ARBA00006674"/>
    </source>
</evidence>
<feature type="domain" description="Nrap protein" evidence="14">
    <location>
        <begin position="628"/>
        <end position="736"/>
    </location>
</feature>
<feature type="domain" description="Nrap protein" evidence="15">
    <location>
        <begin position="741"/>
        <end position="874"/>
    </location>
</feature>
<comment type="caution">
    <text evidence="16">The sequence shown here is derived from an EMBL/GenBank/DDBJ whole genome shotgun (WGS) entry which is preliminary data.</text>
</comment>
<reference evidence="16 17" key="1">
    <citation type="journal article" date="2015" name="Parasit. Vectors">
        <title>Draft genome of the scabies mite.</title>
        <authorList>
            <person name="Rider S.D.Jr."/>
            <person name="Morgan M.S."/>
            <person name="Arlian L.G."/>
        </authorList>
    </citation>
    <scope>NUCLEOTIDE SEQUENCE [LARGE SCALE GENOMIC DNA]</scope>
    <source>
        <strain evidence="16">Arlian Lab</strain>
    </source>
</reference>
<dbReference type="PANTHER" id="PTHR17972:SF0">
    <property type="entry name" value="NUCLEOLAR PROTEIN 6"/>
    <property type="match status" value="1"/>
</dbReference>
<feature type="domain" description="Nrap protein" evidence="11">
    <location>
        <begin position="98"/>
        <end position="226"/>
    </location>
</feature>
<dbReference type="Pfam" id="PF17406">
    <property type="entry name" value="Nrap_D5"/>
    <property type="match status" value="1"/>
</dbReference>
<dbReference type="GO" id="GO:0032040">
    <property type="term" value="C:small-subunit processome"/>
    <property type="evidence" value="ECO:0007669"/>
    <property type="project" value="TreeGrafter"/>
</dbReference>
<evidence type="ECO:0000259" key="11">
    <source>
        <dbReference type="Pfam" id="PF03813"/>
    </source>
</evidence>
<evidence type="ECO:0000256" key="5">
    <source>
        <dbReference type="ARBA" id="ARBA00022454"/>
    </source>
</evidence>
<evidence type="ECO:0000256" key="8">
    <source>
        <dbReference type="ARBA" id="ARBA00035000"/>
    </source>
</evidence>
<dbReference type="InterPro" id="IPR005554">
    <property type="entry name" value="NOL6/Upt22"/>
</dbReference>
<evidence type="ECO:0000313" key="17">
    <source>
        <dbReference type="Proteomes" id="UP000616769"/>
    </source>
</evidence>
<keyword evidence="7 10" id="KW-0539">Nucleus</keyword>
<dbReference type="EMBL" id="JXLN01001873">
    <property type="protein sequence ID" value="KPM02424.1"/>
    <property type="molecule type" value="Genomic_DNA"/>
</dbReference>
<evidence type="ECO:0000256" key="10">
    <source>
        <dbReference type="RuleBase" id="RU364032"/>
    </source>
</evidence>
<dbReference type="Gene3D" id="1.10.1410.10">
    <property type="match status" value="1"/>
</dbReference>
<dbReference type="GO" id="GO:0005694">
    <property type="term" value="C:chromosome"/>
    <property type="evidence" value="ECO:0007669"/>
    <property type="project" value="UniProtKB-SubCell"/>
</dbReference>
<comment type="subcellular location">
    <subcellularLocation>
        <location evidence="1">Chromosome</location>
    </subcellularLocation>
    <subcellularLocation>
        <location evidence="2 10">Nucleus</location>
        <location evidence="2 10">Nucleolus</location>
    </subcellularLocation>
</comment>
<feature type="domain" description="Nrap protein" evidence="13">
    <location>
        <begin position="373"/>
        <end position="529"/>
    </location>
</feature>
<dbReference type="InterPro" id="IPR035368">
    <property type="entry name" value="Nrap_D3"/>
</dbReference>
<dbReference type="Gene3D" id="3.30.70.3030">
    <property type="match status" value="1"/>
</dbReference>
<evidence type="ECO:0000259" key="12">
    <source>
        <dbReference type="Pfam" id="PF17403"/>
    </source>
</evidence>
<dbReference type="InterPro" id="IPR035370">
    <property type="entry name" value="Nrap_D5"/>
</dbReference>
<organism evidence="16 17">
    <name type="scientific">Sarcoptes scabiei</name>
    <name type="common">Itch mite</name>
    <name type="synonym">Acarus scabiei</name>
    <dbReference type="NCBI Taxonomy" id="52283"/>
    <lineage>
        <taxon>Eukaryota</taxon>
        <taxon>Metazoa</taxon>
        <taxon>Ecdysozoa</taxon>
        <taxon>Arthropoda</taxon>
        <taxon>Chelicerata</taxon>
        <taxon>Arachnida</taxon>
        <taxon>Acari</taxon>
        <taxon>Acariformes</taxon>
        <taxon>Sarcoptiformes</taxon>
        <taxon>Astigmata</taxon>
        <taxon>Psoroptidia</taxon>
        <taxon>Sarcoptoidea</taxon>
        <taxon>Sarcoptidae</taxon>
        <taxon>Sarcoptinae</taxon>
        <taxon>Sarcoptes</taxon>
    </lineage>
</organism>
<dbReference type="Pfam" id="PF17404">
    <property type="entry name" value="Nrap_D3"/>
    <property type="match status" value="1"/>
</dbReference>
<dbReference type="InterPro" id="IPR035371">
    <property type="entry name" value="Nrap_D6"/>
</dbReference>
<evidence type="ECO:0000256" key="9">
    <source>
        <dbReference type="ARBA" id="ARBA00035020"/>
    </source>
</evidence>
<comment type="function">
    <text evidence="8">Part of the small subunit (SSU) processome, first precursor of the small eukaryotic ribosomal subunit. During the assembly of the SSU processome in the nucleolus, many ribosome biogenesis factors, an RNA chaperone and ribosomal proteins associate with the nascent pre-rRNA and work in concert to generate RNA folding, modifications, rearrangements and cleavage as well as targeted degradation of pre-ribosomal RNA by the RNA exosome.</text>
</comment>
<comment type="subunit">
    <text evidence="9">Part of the small subunit (SSU) processome, composed of more than 70 proteins and the RNA chaperone small nucleolar RNA (snoRNA) U3.</text>
</comment>
<keyword evidence="5" id="KW-0158">Chromosome</keyword>
<dbReference type="GO" id="GO:0034456">
    <property type="term" value="C:UTP-C complex"/>
    <property type="evidence" value="ECO:0007669"/>
    <property type="project" value="TreeGrafter"/>
</dbReference>